<dbReference type="OrthoDB" id="9780520at2"/>
<dbReference type="InterPro" id="IPR013149">
    <property type="entry name" value="ADH-like_C"/>
</dbReference>
<dbReference type="BioCyc" id="AURANTIMONAS:SI859A1_00839-MONOMER"/>
<dbReference type="SUPFAM" id="SSF51735">
    <property type="entry name" value="NAD(P)-binding Rossmann-fold domains"/>
    <property type="match status" value="1"/>
</dbReference>
<keyword evidence="1" id="KW-0521">NADP</keyword>
<dbReference type="InterPro" id="IPR011032">
    <property type="entry name" value="GroES-like_sf"/>
</dbReference>
<dbReference type="Pfam" id="PF08240">
    <property type="entry name" value="ADH_N"/>
    <property type="match status" value="1"/>
</dbReference>
<gene>
    <name evidence="4" type="ORF">SI859A1_00839</name>
</gene>
<dbReference type="InterPro" id="IPR014189">
    <property type="entry name" value="Quinone_OxRdtase_PIG3"/>
</dbReference>
<dbReference type="PANTHER" id="PTHR48106:SF8">
    <property type="entry name" value="OS02G0805600 PROTEIN"/>
    <property type="match status" value="1"/>
</dbReference>
<dbReference type="SMART" id="SM00829">
    <property type="entry name" value="PKS_ER"/>
    <property type="match status" value="1"/>
</dbReference>
<protein>
    <submittedName>
        <fullName evidence="4">NADPH, quinone oxidoreductase protein, possible zinc-containing dehydrogenase</fullName>
    </submittedName>
</protein>
<dbReference type="EMBL" id="AAPJ01000002">
    <property type="protein sequence ID" value="EAS50716.1"/>
    <property type="molecule type" value="Genomic_DNA"/>
</dbReference>
<evidence type="ECO:0000256" key="2">
    <source>
        <dbReference type="ARBA" id="ARBA00023002"/>
    </source>
</evidence>
<evidence type="ECO:0000259" key="3">
    <source>
        <dbReference type="SMART" id="SM00829"/>
    </source>
</evidence>
<dbReference type="Gene3D" id="3.90.180.10">
    <property type="entry name" value="Medium-chain alcohol dehydrogenases, catalytic domain"/>
    <property type="match status" value="1"/>
</dbReference>
<dbReference type="HOGENOM" id="CLU_026673_3_4_5"/>
<dbReference type="Proteomes" id="UP000000321">
    <property type="component" value="Unassembled WGS sequence"/>
</dbReference>
<dbReference type="AlphaFoldDB" id="Q1YK07"/>
<dbReference type="CDD" id="cd05276">
    <property type="entry name" value="p53_inducible_oxidoreductase"/>
    <property type="match status" value="1"/>
</dbReference>
<keyword evidence="2" id="KW-0560">Oxidoreductase</keyword>
<dbReference type="InterPro" id="IPR036291">
    <property type="entry name" value="NAD(P)-bd_dom_sf"/>
</dbReference>
<dbReference type="GO" id="GO:0016651">
    <property type="term" value="F:oxidoreductase activity, acting on NAD(P)H"/>
    <property type="evidence" value="ECO:0007669"/>
    <property type="project" value="TreeGrafter"/>
</dbReference>
<dbReference type="GO" id="GO:0070402">
    <property type="term" value="F:NADPH binding"/>
    <property type="evidence" value="ECO:0007669"/>
    <property type="project" value="TreeGrafter"/>
</dbReference>
<keyword evidence="5" id="KW-1185">Reference proteome</keyword>
<feature type="domain" description="Enoyl reductase (ER)" evidence="3">
    <location>
        <begin position="16"/>
        <end position="328"/>
    </location>
</feature>
<comment type="caution">
    <text evidence="4">The sequence shown here is derived from an EMBL/GenBank/DDBJ whole genome shotgun (WGS) entry which is preliminary data.</text>
</comment>
<organism evidence="4 5">
    <name type="scientific">Aurantimonas manganoxydans (strain ATCC BAA-1229 / DSM 21871 / SI85-9A1)</name>
    <dbReference type="NCBI Taxonomy" id="287752"/>
    <lineage>
        <taxon>Bacteria</taxon>
        <taxon>Pseudomonadati</taxon>
        <taxon>Pseudomonadota</taxon>
        <taxon>Alphaproteobacteria</taxon>
        <taxon>Hyphomicrobiales</taxon>
        <taxon>Aurantimonadaceae</taxon>
        <taxon>Aurantimonas</taxon>
    </lineage>
</organism>
<proteinExistence type="predicted"/>
<dbReference type="Gene3D" id="3.40.50.720">
    <property type="entry name" value="NAD(P)-binding Rossmann-like Domain"/>
    <property type="match status" value="1"/>
</dbReference>
<reference evidence="4 5" key="1">
    <citation type="journal article" date="2008" name="Appl. Environ. Microbiol.">
        <title>Genomic insights into Mn(II) oxidation by the marine alphaproteobacterium Aurantimonas sp. strain SI85-9A1.</title>
        <authorList>
            <person name="Dick G.J."/>
            <person name="Podell S."/>
            <person name="Johnson H.A."/>
            <person name="Rivera-Espinoza Y."/>
            <person name="Bernier-Latmani R."/>
            <person name="McCarthy J.K."/>
            <person name="Torpey J.W."/>
            <person name="Clement B.G."/>
            <person name="Gaasterland T."/>
            <person name="Tebo B.M."/>
        </authorList>
    </citation>
    <scope>NUCLEOTIDE SEQUENCE [LARGE SCALE GENOMIC DNA]</scope>
    <source>
        <strain evidence="4 5">SI85-9A1</strain>
    </source>
</reference>
<evidence type="ECO:0000313" key="4">
    <source>
        <dbReference type="EMBL" id="EAS50716.1"/>
    </source>
</evidence>
<dbReference type="PANTHER" id="PTHR48106">
    <property type="entry name" value="QUINONE OXIDOREDUCTASE PIG3-RELATED"/>
    <property type="match status" value="1"/>
</dbReference>
<accession>Q1YK07</accession>
<dbReference type="Pfam" id="PF00107">
    <property type="entry name" value="ADH_zinc_N"/>
    <property type="match status" value="1"/>
</dbReference>
<dbReference type="NCBIfam" id="TIGR02824">
    <property type="entry name" value="quinone_pig3"/>
    <property type="match status" value="1"/>
</dbReference>
<evidence type="ECO:0000256" key="1">
    <source>
        <dbReference type="ARBA" id="ARBA00022857"/>
    </source>
</evidence>
<name>Q1YK07_AURMS</name>
<evidence type="ECO:0000313" key="5">
    <source>
        <dbReference type="Proteomes" id="UP000000321"/>
    </source>
</evidence>
<dbReference type="RefSeq" id="WP_009208706.1">
    <property type="nucleotide sequence ID" value="NZ_BBWP01000048.1"/>
</dbReference>
<sequence length="335" mass="35609">MTIPQDMQAALLDGFGGPEVLKPGTRPVPKPAAGEVLVAVAAAGVNRPDVMQRQGMYPAPADAPDWPGLEIAGTVAALGEGASRFAVGDRVMALVPGGGYAEYATVAEVNAIPVPTSLSMIEAAGVPETYFTVWHNVFQRARLTAGESFLVHGGTSGIGTTAIQLAKHFGARVFATAGSDDKCRAAESLGAEACINYRTQDFVEGLREKTDGKGVDVILDMVGGEYTPRNLQLAAEDGRIVQIAFLKGPKTQIDLTPLMRKRLTFTGSTLRNRPVSFKAVIASELTEQVVPLLEAGTVKPLIDEVYPLEKAADAHRHMDEDHIGKIILTTRHLES</sequence>
<dbReference type="InterPro" id="IPR020843">
    <property type="entry name" value="ER"/>
</dbReference>
<dbReference type="SUPFAM" id="SSF50129">
    <property type="entry name" value="GroES-like"/>
    <property type="match status" value="1"/>
</dbReference>
<dbReference type="InterPro" id="IPR013154">
    <property type="entry name" value="ADH-like_N"/>
</dbReference>